<dbReference type="PIRSF" id="PIRSF003230">
    <property type="entry name" value="YbgC"/>
    <property type="match status" value="1"/>
</dbReference>
<dbReference type="RefSeq" id="WP_009532979.1">
    <property type="nucleotide sequence ID" value="NZ_JH590863.1"/>
</dbReference>
<comment type="caution">
    <text evidence="3">The sequence shown here is derived from an EMBL/GenBank/DDBJ whole genome shotgun (WGS) entry which is preliminary data.</text>
</comment>
<dbReference type="AlphaFoldDB" id="A0AA36Y496"/>
<dbReference type="PANTHER" id="PTHR31793:SF27">
    <property type="entry name" value="NOVEL THIOESTERASE SUPERFAMILY DOMAIN AND SAPOSIN A-TYPE DOMAIN CONTAINING PROTEIN (0610012H03RIK)"/>
    <property type="match status" value="1"/>
</dbReference>
<dbReference type="GeneID" id="86940908"/>
<evidence type="ECO:0000313" key="3">
    <source>
        <dbReference type="EMBL" id="EHO16447.1"/>
    </source>
</evidence>
<name>A0AA36Y496_9FIRM</name>
<dbReference type="PANTHER" id="PTHR31793">
    <property type="entry name" value="4-HYDROXYBENZOYL-COA THIOESTERASE FAMILY MEMBER"/>
    <property type="match status" value="1"/>
</dbReference>
<sequence length="138" mass="15899">MGKTYVWDHKIQYYETDQMQIAHHSNYIRWFEEARTAAMEEAGLGYEEMEAAGVISPVVSVSAKYHMMSCFPETLRIAVEIADYNGARMRLCYRVTEKTSGELRCTGESEHCYLDAEHKLISLKRSKPEIHAILDAMK</sequence>
<dbReference type="SUPFAM" id="SSF54637">
    <property type="entry name" value="Thioesterase/thiol ester dehydrase-isomerase"/>
    <property type="match status" value="1"/>
</dbReference>
<evidence type="ECO:0000313" key="4">
    <source>
        <dbReference type="Proteomes" id="UP000018466"/>
    </source>
</evidence>
<proteinExistence type="inferred from homology"/>
<accession>A0AA36Y496</accession>
<keyword evidence="2 3" id="KW-0378">Hydrolase</keyword>
<dbReference type="Gene3D" id="3.10.129.10">
    <property type="entry name" value="Hotdog Thioesterase"/>
    <property type="match status" value="1"/>
</dbReference>
<reference evidence="3 4" key="1">
    <citation type="submission" date="2011-10" db="EMBL/GenBank/DDBJ databases">
        <title>The Genome Sequence of Lachnospiraceae bacterium ACC2.</title>
        <authorList>
            <consortium name="The Broad Institute Genome Sequencing Platform"/>
            <person name="Earl A."/>
            <person name="Ward D."/>
            <person name="Feldgarden M."/>
            <person name="Gevers D."/>
            <person name="Sizova M."/>
            <person name="Hazen A."/>
            <person name="Epstein S."/>
            <person name="Young S.K."/>
            <person name="Zeng Q."/>
            <person name="Gargeya S."/>
            <person name="Fitzgerald M."/>
            <person name="Haas B."/>
            <person name="Abouelleil A."/>
            <person name="Alvarado L."/>
            <person name="Arachchi H.M."/>
            <person name="Berlin A."/>
            <person name="Brown A."/>
            <person name="Chapman S.B."/>
            <person name="Chen Z."/>
            <person name="Dunbar C."/>
            <person name="Freedman E."/>
            <person name="Gearin G."/>
            <person name="Goldberg J."/>
            <person name="Griggs A."/>
            <person name="Gujja S."/>
            <person name="Heiman D."/>
            <person name="Howarth C."/>
            <person name="Larson L."/>
            <person name="Lui A."/>
            <person name="MacDonald P.J.P."/>
            <person name="Montmayeur A."/>
            <person name="Murphy C."/>
            <person name="Neiman D."/>
            <person name="Pearson M."/>
            <person name="Priest M."/>
            <person name="Roberts A."/>
            <person name="Saif S."/>
            <person name="Shea T."/>
            <person name="Shenoy N."/>
            <person name="Sisk P."/>
            <person name="Stolte C."/>
            <person name="Sykes S."/>
            <person name="Wortman J."/>
            <person name="Nusbaum C."/>
            <person name="Birren B."/>
        </authorList>
    </citation>
    <scope>NUCLEOTIDE SEQUENCE [LARGE SCALE GENOMIC DNA]</scope>
    <source>
        <strain evidence="3 4">ACC2</strain>
    </source>
</reference>
<keyword evidence="4" id="KW-1185">Reference proteome</keyword>
<dbReference type="Proteomes" id="UP000018466">
    <property type="component" value="Unassembled WGS sequence"/>
</dbReference>
<evidence type="ECO:0000256" key="2">
    <source>
        <dbReference type="ARBA" id="ARBA00022801"/>
    </source>
</evidence>
<organism evidence="3 4">
    <name type="scientific">Stomatobaculum longum</name>
    <dbReference type="NCBI Taxonomy" id="796942"/>
    <lineage>
        <taxon>Bacteria</taxon>
        <taxon>Bacillati</taxon>
        <taxon>Bacillota</taxon>
        <taxon>Clostridia</taxon>
        <taxon>Lachnospirales</taxon>
        <taxon>Lachnospiraceae</taxon>
        <taxon>Stomatobaculum</taxon>
    </lineage>
</organism>
<dbReference type="InterPro" id="IPR050563">
    <property type="entry name" value="4-hydroxybenzoyl-CoA_TE"/>
</dbReference>
<evidence type="ECO:0000256" key="1">
    <source>
        <dbReference type="ARBA" id="ARBA00005953"/>
    </source>
</evidence>
<dbReference type="EMBL" id="AGEL01000007">
    <property type="protein sequence ID" value="EHO16447.1"/>
    <property type="molecule type" value="Genomic_DNA"/>
</dbReference>
<dbReference type="CDD" id="cd00586">
    <property type="entry name" value="4HBT"/>
    <property type="match status" value="1"/>
</dbReference>
<comment type="similarity">
    <text evidence="1">Belongs to the 4-hydroxybenzoyl-CoA thioesterase family.</text>
</comment>
<dbReference type="GO" id="GO:0047617">
    <property type="term" value="F:fatty acyl-CoA hydrolase activity"/>
    <property type="evidence" value="ECO:0007669"/>
    <property type="project" value="TreeGrafter"/>
</dbReference>
<dbReference type="Pfam" id="PF13279">
    <property type="entry name" value="4HBT_2"/>
    <property type="match status" value="1"/>
</dbReference>
<gene>
    <name evidence="3" type="ORF">HMPREF9623_01146</name>
</gene>
<dbReference type="InterPro" id="IPR029069">
    <property type="entry name" value="HotDog_dom_sf"/>
</dbReference>
<dbReference type="InterPro" id="IPR006684">
    <property type="entry name" value="YbgC/YbaW"/>
</dbReference>
<protein>
    <submittedName>
        <fullName evidence="3">YbgC/YbaW family acyl-CoA thioester hydrolase</fullName>
    </submittedName>
</protein>